<dbReference type="STRING" id="266265.Bxe_A2236"/>
<gene>
    <name evidence="1" type="ORF">Bxe_A2236</name>
</gene>
<dbReference type="Proteomes" id="UP000001817">
    <property type="component" value="Chromosome 1"/>
</dbReference>
<evidence type="ECO:0000313" key="1">
    <source>
        <dbReference type="EMBL" id="ABE30733.1"/>
    </source>
</evidence>
<dbReference type="KEGG" id="bxe:Bxe_A2236"/>
<accession>Q13YV6</accession>
<dbReference type="EMBL" id="CP000270">
    <property type="protein sequence ID" value="ABE30733.1"/>
    <property type="molecule type" value="Genomic_DNA"/>
</dbReference>
<proteinExistence type="predicted"/>
<organism evidence="1 2">
    <name type="scientific">Paraburkholderia xenovorans (strain LB400)</name>
    <dbReference type="NCBI Taxonomy" id="266265"/>
    <lineage>
        <taxon>Bacteria</taxon>
        <taxon>Pseudomonadati</taxon>
        <taxon>Pseudomonadota</taxon>
        <taxon>Betaproteobacteria</taxon>
        <taxon>Burkholderiales</taxon>
        <taxon>Burkholderiaceae</taxon>
        <taxon>Paraburkholderia</taxon>
    </lineage>
</organism>
<dbReference type="AlphaFoldDB" id="Q13YV6"/>
<name>Q13YV6_PARXL</name>
<sequence length="55" mass="6362">MRGRRTIDLTTVDAFVHHKRYRGVANGIYLKKISACATKLRDDPDSMQILRDMVK</sequence>
<evidence type="ECO:0000313" key="2">
    <source>
        <dbReference type="Proteomes" id="UP000001817"/>
    </source>
</evidence>
<protein>
    <submittedName>
        <fullName evidence="1">Uncharacterized protein</fullName>
    </submittedName>
</protein>
<reference evidence="1 2" key="1">
    <citation type="journal article" date="2006" name="Proc. Natl. Acad. Sci. U.S.A.">
        <title>Burkholderia xenovorans LB400 harbors a multi-replicon, 9.73-Mbp genome shaped for versatility.</title>
        <authorList>
            <person name="Chain P.S."/>
            <person name="Denef V.J."/>
            <person name="Konstantinidis K.T."/>
            <person name="Vergez L.M."/>
            <person name="Agullo L."/>
            <person name="Reyes V.L."/>
            <person name="Hauser L."/>
            <person name="Cordova M."/>
            <person name="Gomez L."/>
            <person name="Gonzalez M."/>
            <person name="Land M."/>
            <person name="Lao V."/>
            <person name="Larimer F."/>
            <person name="LiPuma J.J."/>
            <person name="Mahenthiralingam E."/>
            <person name="Malfatti S.A."/>
            <person name="Marx C.J."/>
            <person name="Parnell J.J."/>
            <person name="Ramette A."/>
            <person name="Richardson P."/>
            <person name="Seeger M."/>
            <person name="Smith D."/>
            <person name="Spilker T."/>
            <person name="Sul W.J."/>
            <person name="Tsoi T.V."/>
            <person name="Ulrich L.E."/>
            <person name="Zhulin I.B."/>
            <person name="Tiedje J.M."/>
        </authorList>
    </citation>
    <scope>NUCLEOTIDE SEQUENCE [LARGE SCALE GENOMIC DNA]</scope>
    <source>
        <strain evidence="1 2">LB400</strain>
    </source>
</reference>
<keyword evidence="2" id="KW-1185">Reference proteome</keyword>